<reference evidence="1 2" key="1">
    <citation type="journal article" date="2018" name="Sci. Rep.">
        <title>Comparative analysis of the Pocillopora damicornis genome highlights role of immune system in coral evolution.</title>
        <authorList>
            <person name="Cunning R."/>
            <person name="Bay R.A."/>
            <person name="Gillette P."/>
            <person name="Baker A.C."/>
            <person name="Traylor-Knowles N."/>
        </authorList>
    </citation>
    <scope>NUCLEOTIDE SEQUENCE [LARGE SCALE GENOMIC DNA]</scope>
    <source>
        <strain evidence="1">RSMAS</strain>
        <tissue evidence="1">Whole animal</tissue>
    </source>
</reference>
<organism evidence="1 2">
    <name type="scientific">Pocillopora damicornis</name>
    <name type="common">Cauliflower coral</name>
    <name type="synonym">Millepora damicornis</name>
    <dbReference type="NCBI Taxonomy" id="46731"/>
    <lineage>
        <taxon>Eukaryota</taxon>
        <taxon>Metazoa</taxon>
        <taxon>Cnidaria</taxon>
        <taxon>Anthozoa</taxon>
        <taxon>Hexacorallia</taxon>
        <taxon>Scleractinia</taxon>
        <taxon>Astrocoeniina</taxon>
        <taxon>Pocilloporidae</taxon>
        <taxon>Pocillopora</taxon>
    </lineage>
</organism>
<dbReference type="EMBL" id="RCHS01000225">
    <property type="protein sequence ID" value="RMX60178.1"/>
    <property type="molecule type" value="Genomic_DNA"/>
</dbReference>
<evidence type="ECO:0000313" key="1">
    <source>
        <dbReference type="EMBL" id="RMX60178.1"/>
    </source>
</evidence>
<name>A0A3M6V3N0_POCDA</name>
<keyword evidence="2" id="KW-1185">Reference proteome</keyword>
<sequence length="111" mass="12621">MSLLKVHKSRSHGSTDIMSLLYPTQLQIDPPCNSNYLESLTQGGARSKETSSTLVPKEFHSEAATVLCSLRGVEKHYEHSCFRRGHPKHQTERHLCLAVIWSQIFDPLLDY</sequence>
<accession>A0A3M6V3N0</accession>
<evidence type="ECO:0000313" key="2">
    <source>
        <dbReference type="Proteomes" id="UP000275408"/>
    </source>
</evidence>
<dbReference type="Proteomes" id="UP000275408">
    <property type="component" value="Unassembled WGS sequence"/>
</dbReference>
<proteinExistence type="predicted"/>
<dbReference type="AlphaFoldDB" id="A0A3M6V3N0"/>
<protein>
    <submittedName>
        <fullName evidence="1">Uncharacterized protein</fullName>
    </submittedName>
</protein>
<comment type="caution">
    <text evidence="1">The sequence shown here is derived from an EMBL/GenBank/DDBJ whole genome shotgun (WGS) entry which is preliminary data.</text>
</comment>
<gene>
    <name evidence="1" type="ORF">pdam_00017016</name>
</gene>